<evidence type="ECO:0000256" key="4">
    <source>
        <dbReference type="ARBA" id="ARBA00022989"/>
    </source>
</evidence>
<evidence type="ECO:0000256" key="3">
    <source>
        <dbReference type="ARBA" id="ARBA00022692"/>
    </source>
</evidence>
<feature type="transmembrane region" description="Helical" evidence="6">
    <location>
        <begin position="140"/>
        <end position="159"/>
    </location>
</feature>
<dbReference type="InterPro" id="IPR017850">
    <property type="entry name" value="Alkaline_phosphatase_core_sf"/>
</dbReference>
<dbReference type="CDD" id="cd16015">
    <property type="entry name" value="LTA_synthase"/>
    <property type="match status" value="1"/>
</dbReference>
<evidence type="ECO:0000256" key="5">
    <source>
        <dbReference type="ARBA" id="ARBA00023136"/>
    </source>
</evidence>
<sequence>MSGAAIFLFALAMSFLPDAIALPRCAPPWRRSTAALATHAFSVATVFLLTLAVSTRPLFAGFVALSLTGLLVVVSNAKYASLREPLVFTDLSLFSQLFRHPRMYLPFLSAGSVLVLGIGVAVFMGVLVLSTPLPEASQGLLVGGAAVCALIHALAARALPLTNQPDTDQSHHGFYTVFVAGLLNGLRPSTGKTLRTAMSRGPFSRTAEPATRPDVIVIQSESFFDARRLGPEVRADLLPYFDATCAGAVQCGQLEVPAWGANTMRTEFSLLSGLGAAEQGYARFYPYAYIRKPCTSLAGWFSRAGYHTVAMHPYHGDFFGRDRVMPLLHFDQFLDIRHFDGAQRAGPYVADLAVADAIQAQLEAAGDSPAFIMAMTIENHGPLHLERVSAGEAASYHAFGEGKPWDDLTAYLRHLVNADAMIGQLTRYLAGRKRPAVLCFYGDHVPALSEVYRQTGVQPTDSEYLIWRSDAAPTPSPRQERVRTRIESLGQLLIDLISVPLPASHGAGASRTNAASTENQQH</sequence>
<dbReference type="Proteomes" id="UP001189792">
    <property type="component" value="Unassembled WGS sequence"/>
</dbReference>
<evidence type="ECO:0000313" key="8">
    <source>
        <dbReference type="EMBL" id="CAJ0891183.1"/>
    </source>
</evidence>
<keyword evidence="5 6" id="KW-0472">Membrane</keyword>
<dbReference type="AlphaFoldDB" id="A0AAD2C214"/>
<keyword evidence="2" id="KW-1003">Cell membrane</keyword>
<dbReference type="InterPro" id="IPR050448">
    <property type="entry name" value="OpgB/LTA_synthase_biosynth"/>
</dbReference>
<evidence type="ECO:0000313" key="10">
    <source>
        <dbReference type="Proteomes" id="UP001189792"/>
    </source>
</evidence>
<accession>A0AAD2C214</accession>
<evidence type="ECO:0000313" key="9">
    <source>
        <dbReference type="EMBL" id="CAJ0897590.1"/>
    </source>
</evidence>
<gene>
    <name evidence="9" type="ORF">R77564_04119</name>
    <name evidence="8" type="ORF">R77567_04253</name>
</gene>
<dbReference type="PANTHER" id="PTHR47371:SF3">
    <property type="entry name" value="PHOSPHOGLYCEROL TRANSFERASE I"/>
    <property type="match status" value="1"/>
</dbReference>
<keyword evidence="4 6" id="KW-1133">Transmembrane helix</keyword>
<keyword evidence="3 6" id="KW-0812">Transmembrane</keyword>
<proteinExistence type="predicted"/>
<dbReference type="SUPFAM" id="SSF53649">
    <property type="entry name" value="Alkaline phosphatase-like"/>
    <property type="match status" value="1"/>
</dbReference>
<evidence type="ECO:0000259" key="7">
    <source>
        <dbReference type="Pfam" id="PF00884"/>
    </source>
</evidence>
<feature type="domain" description="Sulfatase N-terminal" evidence="7">
    <location>
        <begin position="213"/>
        <end position="478"/>
    </location>
</feature>
<organism evidence="8 11">
    <name type="scientific">Ralstonia flatus</name>
    <dbReference type="NCBI Taxonomy" id="3058601"/>
    <lineage>
        <taxon>Bacteria</taxon>
        <taxon>Pseudomonadati</taxon>
        <taxon>Pseudomonadota</taxon>
        <taxon>Betaproteobacteria</taxon>
        <taxon>Burkholderiales</taxon>
        <taxon>Burkholderiaceae</taxon>
        <taxon>Ralstonia</taxon>
    </lineage>
</organism>
<comment type="caution">
    <text evidence="8">The sequence shown here is derived from an EMBL/GenBank/DDBJ whole genome shotgun (WGS) entry which is preliminary data.</text>
</comment>
<dbReference type="Pfam" id="PF00884">
    <property type="entry name" value="Sulfatase"/>
    <property type="match status" value="1"/>
</dbReference>
<feature type="transmembrane region" description="Helical" evidence="6">
    <location>
        <begin position="58"/>
        <end position="77"/>
    </location>
</feature>
<evidence type="ECO:0000256" key="2">
    <source>
        <dbReference type="ARBA" id="ARBA00022475"/>
    </source>
</evidence>
<dbReference type="Proteomes" id="UP001190491">
    <property type="component" value="Unassembled WGS sequence"/>
</dbReference>
<feature type="transmembrane region" description="Helical" evidence="6">
    <location>
        <begin position="103"/>
        <end position="128"/>
    </location>
</feature>
<evidence type="ECO:0000256" key="1">
    <source>
        <dbReference type="ARBA" id="ARBA00004651"/>
    </source>
</evidence>
<name>A0AAD2C214_9RALS</name>
<dbReference type="RefSeq" id="WP_206273761.1">
    <property type="nucleotide sequence ID" value="NZ_CAUDKO010000012.1"/>
</dbReference>
<feature type="transmembrane region" description="Helical" evidence="6">
    <location>
        <begin position="31"/>
        <end position="51"/>
    </location>
</feature>
<keyword evidence="10" id="KW-1185">Reference proteome</keyword>
<dbReference type="PANTHER" id="PTHR47371">
    <property type="entry name" value="LIPOTEICHOIC ACID SYNTHASE"/>
    <property type="match status" value="1"/>
</dbReference>
<dbReference type="EMBL" id="CAUDLI010000010">
    <property type="protein sequence ID" value="CAJ0897590.1"/>
    <property type="molecule type" value="Genomic_DNA"/>
</dbReference>
<dbReference type="EMBL" id="CAUDKO010000012">
    <property type="protein sequence ID" value="CAJ0891183.1"/>
    <property type="molecule type" value="Genomic_DNA"/>
</dbReference>
<dbReference type="Gene3D" id="3.40.720.10">
    <property type="entry name" value="Alkaline Phosphatase, subunit A"/>
    <property type="match status" value="1"/>
</dbReference>
<dbReference type="GO" id="GO:0005886">
    <property type="term" value="C:plasma membrane"/>
    <property type="evidence" value="ECO:0007669"/>
    <property type="project" value="UniProtKB-SubCell"/>
</dbReference>
<dbReference type="InterPro" id="IPR000917">
    <property type="entry name" value="Sulfatase_N"/>
</dbReference>
<comment type="subcellular location">
    <subcellularLocation>
        <location evidence="1">Cell membrane</location>
        <topology evidence="1">Multi-pass membrane protein</topology>
    </subcellularLocation>
</comment>
<evidence type="ECO:0000313" key="11">
    <source>
        <dbReference type="Proteomes" id="UP001190491"/>
    </source>
</evidence>
<evidence type="ECO:0000256" key="6">
    <source>
        <dbReference type="SAM" id="Phobius"/>
    </source>
</evidence>
<reference evidence="8 10" key="1">
    <citation type="submission" date="2023-07" db="EMBL/GenBank/DDBJ databases">
        <authorList>
            <person name="Peeters C."/>
        </authorList>
    </citation>
    <scope>NUCLEOTIDE SEQUENCE</scope>
    <source>
        <strain evidence="9 10">LMG 32965</strain>
        <strain evidence="8">R-77567</strain>
    </source>
</reference>
<protein>
    <recommendedName>
        <fullName evidence="7">Sulfatase N-terminal domain-containing protein</fullName>
    </recommendedName>
</protein>